<dbReference type="RefSeq" id="WP_187150478.1">
    <property type="nucleotide sequence ID" value="NZ_LWUJ01000012.1"/>
</dbReference>
<reference evidence="3" key="1">
    <citation type="submission" date="2016-04" db="EMBL/GenBank/DDBJ databases">
        <authorList>
            <person name="Quiroz-Castaneda R.E."/>
            <person name="Martinez-Ocampo F."/>
        </authorList>
    </citation>
    <scope>NUCLEOTIDE SEQUENCE [LARGE SCALE GENOMIC DNA]</scope>
    <source>
        <strain evidence="3">INIFAP01</strain>
    </source>
</reference>
<comment type="caution">
    <text evidence="2">The sequence shown here is derived from an EMBL/GenBank/DDBJ whole genome shotgun (WGS) entry which is preliminary data.</text>
</comment>
<accession>A0A1A9QDL2</accession>
<sequence>MAFSKKRIIFGGLGTALAAGIAIASSNKSNIDETAPEKPQHEQIVTKIKVGVKYKSSLIEGSEHLWNDRFEELKRDNPKHEELIKAKDLKDGTGPLRVREVCNGIIASDEDTEWLDDFQKFCTMKNKDNAHLITDKNGFAAKYSDFSRAGKDKLSKGFASIWEHKGDKVNEVWKEKMLDKCRSLQDKMYVGDAEDDDFEKYCQKPAWG</sequence>
<keyword evidence="3" id="KW-1185">Reference proteome</keyword>
<evidence type="ECO:0000256" key="1">
    <source>
        <dbReference type="SAM" id="SignalP"/>
    </source>
</evidence>
<dbReference type="EMBL" id="LWUJ01000012">
    <property type="protein sequence ID" value="OAL10091.1"/>
    <property type="molecule type" value="Genomic_DNA"/>
</dbReference>
<protein>
    <submittedName>
        <fullName evidence="2">Uncharacterized protein</fullName>
    </submittedName>
</protein>
<proteinExistence type="predicted"/>
<dbReference type="STRING" id="432608.A6V39_04215"/>
<organism evidence="2 3">
    <name type="scientific">Candidatus Mycoplasma haematobovis</name>
    <dbReference type="NCBI Taxonomy" id="432608"/>
    <lineage>
        <taxon>Bacteria</taxon>
        <taxon>Bacillati</taxon>
        <taxon>Mycoplasmatota</taxon>
        <taxon>Mollicutes</taxon>
        <taxon>Mycoplasmataceae</taxon>
        <taxon>Mycoplasma</taxon>
    </lineage>
</organism>
<feature type="signal peptide" evidence="1">
    <location>
        <begin position="1"/>
        <end position="24"/>
    </location>
</feature>
<evidence type="ECO:0000313" key="2">
    <source>
        <dbReference type="EMBL" id="OAL10091.1"/>
    </source>
</evidence>
<evidence type="ECO:0000313" key="3">
    <source>
        <dbReference type="Proteomes" id="UP000077623"/>
    </source>
</evidence>
<gene>
    <name evidence="2" type="ORF">A6V39_04215</name>
</gene>
<feature type="chain" id="PRO_5008394685" evidence="1">
    <location>
        <begin position="25"/>
        <end position="208"/>
    </location>
</feature>
<name>A0A1A9QDL2_9MOLU</name>
<dbReference type="AlphaFoldDB" id="A0A1A9QDL2"/>
<dbReference type="Proteomes" id="UP000077623">
    <property type="component" value="Unassembled WGS sequence"/>
</dbReference>
<keyword evidence="1" id="KW-0732">Signal</keyword>